<dbReference type="EMBL" id="QJSX01000003">
    <property type="protein sequence ID" value="PYE55409.1"/>
    <property type="molecule type" value="Genomic_DNA"/>
</dbReference>
<reference evidence="2 3" key="1">
    <citation type="submission" date="2018-06" db="EMBL/GenBank/DDBJ databases">
        <title>Genomic Encyclopedia of Type Strains, Phase IV (KMG-IV): sequencing the most valuable type-strain genomes for metagenomic binning, comparative biology and taxonomic classification.</title>
        <authorList>
            <person name="Goeker M."/>
        </authorList>
    </citation>
    <scope>NUCLEOTIDE SEQUENCE [LARGE SCALE GENOMIC DNA]</scope>
    <source>
        <strain evidence="2 3">DSM 18048</strain>
    </source>
</reference>
<organism evidence="2 3">
    <name type="scientific">Deinococcus yavapaiensis KR-236</name>
    <dbReference type="NCBI Taxonomy" id="694435"/>
    <lineage>
        <taxon>Bacteria</taxon>
        <taxon>Thermotogati</taxon>
        <taxon>Deinococcota</taxon>
        <taxon>Deinococci</taxon>
        <taxon>Deinococcales</taxon>
        <taxon>Deinococcaceae</taxon>
        <taxon>Deinococcus</taxon>
    </lineage>
</organism>
<accession>A0A318SLK2</accession>
<gene>
    <name evidence="2" type="ORF">DES52_103242</name>
</gene>
<feature type="signal peptide" evidence="1">
    <location>
        <begin position="1"/>
        <end position="23"/>
    </location>
</feature>
<keyword evidence="1" id="KW-0732">Signal</keyword>
<protein>
    <recommendedName>
        <fullName evidence="4">Carboxypeptidase family protein</fullName>
    </recommendedName>
</protein>
<proteinExistence type="predicted"/>
<comment type="caution">
    <text evidence="2">The sequence shown here is derived from an EMBL/GenBank/DDBJ whole genome shotgun (WGS) entry which is preliminary data.</text>
</comment>
<dbReference type="Proteomes" id="UP000248326">
    <property type="component" value="Unassembled WGS sequence"/>
</dbReference>
<dbReference type="SUPFAM" id="SSF49464">
    <property type="entry name" value="Carboxypeptidase regulatory domain-like"/>
    <property type="match status" value="1"/>
</dbReference>
<dbReference type="RefSeq" id="WP_110885747.1">
    <property type="nucleotide sequence ID" value="NZ_QJSX01000003.1"/>
</dbReference>
<evidence type="ECO:0008006" key="4">
    <source>
        <dbReference type="Google" id="ProtNLM"/>
    </source>
</evidence>
<dbReference type="OrthoDB" id="60981at2"/>
<evidence type="ECO:0000256" key="1">
    <source>
        <dbReference type="SAM" id="SignalP"/>
    </source>
</evidence>
<evidence type="ECO:0000313" key="2">
    <source>
        <dbReference type="EMBL" id="PYE55409.1"/>
    </source>
</evidence>
<evidence type="ECO:0000313" key="3">
    <source>
        <dbReference type="Proteomes" id="UP000248326"/>
    </source>
</evidence>
<dbReference type="InterPro" id="IPR008969">
    <property type="entry name" value="CarboxyPept-like_regulatory"/>
</dbReference>
<sequence>MNEHNVKTALLLASLLAAGGSLAGQAASKATPWIMQGVVRNAAGQPIEGVEVSAHNTVYYNMNVLAKTDKQGRYRLELPHEIGTWAPYATIRRPWGDQVFKFTVYPNDDSAFAARDGAVRDFVWRIQGRFDGGVLGQKVNAYSGDEKVDADTLEFTFTPLGTLIDGSTVKPFTRKPRGSTMEDVPVGRYKVTASHAPNGVREALEVRAEGQDEYGSQAVGTFRETMYGIRMELSYRTPQK</sequence>
<name>A0A318SLK2_9DEIO</name>
<feature type="chain" id="PRO_5016316359" description="Carboxypeptidase family protein" evidence="1">
    <location>
        <begin position="24"/>
        <end position="240"/>
    </location>
</feature>
<dbReference type="AlphaFoldDB" id="A0A318SLK2"/>
<keyword evidence="3" id="KW-1185">Reference proteome</keyword>
<dbReference type="Gene3D" id="2.60.40.1120">
    <property type="entry name" value="Carboxypeptidase-like, regulatory domain"/>
    <property type="match status" value="1"/>
</dbReference>